<gene>
    <name evidence="3" type="ORF">DCHRY22_LOCUS8217</name>
</gene>
<feature type="region of interest" description="Disordered" evidence="1">
    <location>
        <begin position="250"/>
        <end position="310"/>
    </location>
</feature>
<feature type="signal peptide" evidence="2">
    <location>
        <begin position="1"/>
        <end position="17"/>
    </location>
</feature>
<feature type="chain" id="PRO_5035205760" evidence="2">
    <location>
        <begin position="18"/>
        <end position="310"/>
    </location>
</feature>
<organism evidence="3 4">
    <name type="scientific">Danaus chrysippus</name>
    <name type="common">African queen</name>
    <dbReference type="NCBI Taxonomy" id="151541"/>
    <lineage>
        <taxon>Eukaryota</taxon>
        <taxon>Metazoa</taxon>
        <taxon>Ecdysozoa</taxon>
        <taxon>Arthropoda</taxon>
        <taxon>Hexapoda</taxon>
        <taxon>Insecta</taxon>
        <taxon>Pterygota</taxon>
        <taxon>Neoptera</taxon>
        <taxon>Endopterygota</taxon>
        <taxon>Lepidoptera</taxon>
        <taxon>Glossata</taxon>
        <taxon>Ditrysia</taxon>
        <taxon>Papilionoidea</taxon>
        <taxon>Nymphalidae</taxon>
        <taxon>Danainae</taxon>
        <taxon>Danaini</taxon>
        <taxon>Danaina</taxon>
        <taxon>Danaus</taxon>
        <taxon>Anosia</taxon>
    </lineage>
</organism>
<feature type="region of interest" description="Disordered" evidence="1">
    <location>
        <begin position="163"/>
        <end position="220"/>
    </location>
</feature>
<accession>A0A8J2W5N4</accession>
<sequence length="310" mass="35432">MLLRISVLIAVSLYGSCMEMRETVERMVMVRTSGSDLQPAATGYIYKKKNDGEESVIKMGESEVMEQLSKYYKQPKIADKNSANIKDGSKEDRIIPVSEESDEKVDGLHDDDFKKIFEKYGVKFDDHDGHDHYPHDFNDYYGYGGNKDNKKLYDNYKKHYGDSGSGDYHNEKYSSYTHSHKGNGEKESDENNKYNNEDDKLNKEEKSDAHNEGNIRFQKAYEGDQKGRKLYDNDDGVKFAFYKYGGSKYYGDDAGHKHDDSHESGDSGKAHEEIHGAKDSAEEQGDKKQEYYKSDGGKTYGNGYGFKINH</sequence>
<dbReference type="EMBL" id="CAKASE010000060">
    <property type="protein sequence ID" value="CAG9568316.1"/>
    <property type="molecule type" value="Genomic_DNA"/>
</dbReference>
<evidence type="ECO:0000313" key="4">
    <source>
        <dbReference type="Proteomes" id="UP000789524"/>
    </source>
</evidence>
<evidence type="ECO:0000256" key="1">
    <source>
        <dbReference type="SAM" id="MobiDB-lite"/>
    </source>
</evidence>
<keyword evidence="4" id="KW-1185">Reference proteome</keyword>
<dbReference type="Proteomes" id="UP000789524">
    <property type="component" value="Unassembled WGS sequence"/>
</dbReference>
<dbReference type="AlphaFoldDB" id="A0A8J2W5N4"/>
<proteinExistence type="predicted"/>
<reference evidence="3" key="1">
    <citation type="submission" date="2021-09" db="EMBL/GenBank/DDBJ databases">
        <authorList>
            <person name="Martin H S."/>
        </authorList>
    </citation>
    <scope>NUCLEOTIDE SEQUENCE</scope>
</reference>
<name>A0A8J2W5N4_9NEOP</name>
<feature type="compositionally biased region" description="Basic and acidic residues" evidence="1">
    <location>
        <begin position="250"/>
        <end position="296"/>
    </location>
</feature>
<dbReference type="OrthoDB" id="6432502at2759"/>
<evidence type="ECO:0000313" key="3">
    <source>
        <dbReference type="EMBL" id="CAG9568316.1"/>
    </source>
</evidence>
<feature type="compositionally biased region" description="Basic and acidic residues" evidence="1">
    <location>
        <begin position="182"/>
        <end position="220"/>
    </location>
</feature>
<comment type="caution">
    <text evidence="3">The sequence shown here is derived from an EMBL/GenBank/DDBJ whole genome shotgun (WGS) entry which is preliminary data.</text>
</comment>
<protein>
    <submittedName>
        <fullName evidence="3">(African queen) hypothetical protein</fullName>
    </submittedName>
</protein>
<evidence type="ECO:0000256" key="2">
    <source>
        <dbReference type="SAM" id="SignalP"/>
    </source>
</evidence>
<keyword evidence="2" id="KW-0732">Signal</keyword>